<dbReference type="KEGG" id="lfv:LF543_00455"/>
<dbReference type="SUPFAM" id="SSF53448">
    <property type="entry name" value="Nucleotide-diphospho-sugar transferases"/>
    <property type="match status" value="1"/>
</dbReference>
<protein>
    <submittedName>
        <fullName evidence="4">Glycosyltransferase family 8 protein</fullName>
    </submittedName>
</protein>
<evidence type="ECO:0000313" key="5">
    <source>
        <dbReference type="Proteomes" id="UP000327194"/>
    </source>
</evidence>
<proteinExistence type="predicted"/>
<gene>
    <name evidence="4" type="ORF">LF543_00455</name>
</gene>
<dbReference type="GO" id="GO:0016757">
    <property type="term" value="F:glycosyltransferase activity"/>
    <property type="evidence" value="ECO:0007669"/>
    <property type="project" value="UniProtKB-KW"/>
</dbReference>
<dbReference type="EMBL" id="CP045562">
    <property type="protein sequence ID" value="QFX93289.1"/>
    <property type="molecule type" value="Genomic_DNA"/>
</dbReference>
<dbReference type="GO" id="GO:0046872">
    <property type="term" value="F:metal ion binding"/>
    <property type="evidence" value="ECO:0007669"/>
    <property type="project" value="UniProtKB-KW"/>
</dbReference>
<reference evidence="4 5" key="1">
    <citation type="submission" date="2019-10" db="EMBL/GenBank/DDBJ databases">
        <title>Genome sequencing of Lactobacillus fructivorans.</title>
        <authorList>
            <person name="Kim K."/>
        </authorList>
    </citation>
    <scope>NUCLEOTIDE SEQUENCE [LARGE SCALE GENOMIC DNA]</scope>
    <source>
        <strain evidence="4 5">LF543</strain>
    </source>
</reference>
<dbReference type="PANTHER" id="PTHR13778:SF47">
    <property type="entry name" value="LIPOPOLYSACCHARIDE 1,3-GALACTOSYLTRANSFERASE"/>
    <property type="match status" value="1"/>
</dbReference>
<keyword evidence="3" id="KW-0479">Metal-binding</keyword>
<dbReference type="InterPro" id="IPR002495">
    <property type="entry name" value="Glyco_trans_8"/>
</dbReference>
<evidence type="ECO:0000256" key="2">
    <source>
        <dbReference type="ARBA" id="ARBA00022679"/>
    </source>
</evidence>
<dbReference type="Gene3D" id="3.90.550.10">
    <property type="entry name" value="Spore Coat Polysaccharide Biosynthesis Protein SpsA, Chain A"/>
    <property type="match status" value="1"/>
</dbReference>
<accession>A0AAE6P1K0</accession>
<evidence type="ECO:0000256" key="1">
    <source>
        <dbReference type="ARBA" id="ARBA00022676"/>
    </source>
</evidence>
<keyword evidence="2" id="KW-0808">Transferase</keyword>
<name>A0AAE6P1K0_9LACO</name>
<dbReference type="Pfam" id="PF01501">
    <property type="entry name" value="Glyco_transf_8"/>
    <property type="match status" value="1"/>
</dbReference>
<dbReference type="CDD" id="cd04194">
    <property type="entry name" value="GT8_A4GalT_like"/>
    <property type="match status" value="1"/>
</dbReference>
<evidence type="ECO:0000313" key="4">
    <source>
        <dbReference type="EMBL" id="QFX93289.1"/>
    </source>
</evidence>
<dbReference type="Proteomes" id="UP000327194">
    <property type="component" value="Chromosome"/>
</dbReference>
<sequence>MALPLAINYTSLLCNNPHTNFEFFVVNDHLKQSNKKLMMSLQKIFENCYSVKFLDPHEELYQQANTDAPNSVIKRNTYYRIDIPEEVKRPRILYLDADMICDGDITGLWQTDLGGKVVGAVENAGYLDRLREMGVSEKPGRYFNAGLLLIDTKKWKEQGISQRARNLANDHPEILRFQDQDALNAIFNGNWQSLPSKYNVQSNLVKGKYRKSGTESGRRSQQEALNQPVIIHYTNFDKPWLIRNGHLHPLRSLYDEYQNKLLNQLAHYVN</sequence>
<dbReference type="InterPro" id="IPR050748">
    <property type="entry name" value="Glycosyltrans_8_dom-fam"/>
</dbReference>
<dbReference type="PANTHER" id="PTHR13778">
    <property type="entry name" value="GLYCOSYLTRANSFERASE 8 DOMAIN-CONTAINING PROTEIN"/>
    <property type="match status" value="1"/>
</dbReference>
<keyword evidence="1" id="KW-0328">Glycosyltransferase</keyword>
<dbReference type="InterPro" id="IPR029044">
    <property type="entry name" value="Nucleotide-diphossugar_trans"/>
</dbReference>
<dbReference type="AlphaFoldDB" id="A0AAE6P1K0"/>
<organism evidence="4 5">
    <name type="scientific">Fructilactobacillus fructivorans</name>
    <dbReference type="NCBI Taxonomy" id="1614"/>
    <lineage>
        <taxon>Bacteria</taxon>
        <taxon>Bacillati</taxon>
        <taxon>Bacillota</taxon>
        <taxon>Bacilli</taxon>
        <taxon>Lactobacillales</taxon>
        <taxon>Lactobacillaceae</taxon>
        <taxon>Fructilactobacillus</taxon>
    </lineage>
</organism>
<evidence type="ECO:0000256" key="3">
    <source>
        <dbReference type="ARBA" id="ARBA00022723"/>
    </source>
</evidence>